<name>A0AAW8J3Y5_9GAMM</name>
<dbReference type="Proteomes" id="UP001243844">
    <property type="component" value="Unassembled WGS sequence"/>
</dbReference>
<reference evidence="2" key="1">
    <citation type="submission" date="2023-08" db="EMBL/GenBank/DDBJ databases">
        <title>Emergence of clinically-relevant ST2 carbapenem-resistant Acinetobacter baumannii strains in hospital sewages in Zhejiang, East of China.</title>
        <authorList>
            <person name="Kaichao C."/>
            <person name="Zhang R."/>
        </authorList>
    </citation>
    <scope>NUCLEOTIDE SEQUENCE</scope>
    <source>
        <strain evidence="2">M-RB-37</strain>
    </source>
</reference>
<dbReference type="EMBL" id="JAVIDL010000004">
    <property type="protein sequence ID" value="MDQ8934752.1"/>
    <property type="molecule type" value="Genomic_DNA"/>
</dbReference>
<dbReference type="InterPro" id="IPR011050">
    <property type="entry name" value="Pectin_lyase_fold/virulence"/>
</dbReference>
<evidence type="ECO:0000313" key="2">
    <source>
        <dbReference type="EMBL" id="MDQ8934752.1"/>
    </source>
</evidence>
<dbReference type="SUPFAM" id="SSF51126">
    <property type="entry name" value="Pectin lyase-like"/>
    <property type="match status" value="1"/>
</dbReference>
<dbReference type="AlphaFoldDB" id="A0AAW8J3Y5"/>
<dbReference type="InterPro" id="IPR026457">
    <property type="entry name" value="CSLREA_Nterm"/>
</dbReference>
<dbReference type="InterPro" id="IPR026454">
    <property type="entry name" value="Rhombotarget_A"/>
</dbReference>
<evidence type="ECO:0000256" key="1">
    <source>
        <dbReference type="SAM" id="SignalP"/>
    </source>
</evidence>
<accession>A0AAW8J3Y5</accession>
<protein>
    <submittedName>
        <fullName evidence="2">Rhombotarget A</fullName>
    </submittedName>
</protein>
<feature type="signal peptide" evidence="1">
    <location>
        <begin position="1"/>
        <end position="19"/>
    </location>
</feature>
<gene>
    <name evidence="2" type="primary">rbtA</name>
    <name evidence="2" type="ORF">RFH47_03240</name>
</gene>
<dbReference type="RefSeq" id="WP_308980965.1">
    <property type="nucleotide sequence ID" value="NZ_JAVIDL010000004.1"/>
</dbReference>
<comment type="caution">
    <text evidence="2">The sequence shown here is derived from an EMBL/GenBank/DDBJ whole genome shotgun (WGS) entry which is preliminary data.</text>
</comment>
<sequence length="607" mass="66567">MLKQGVLLGLFIVATQSYAAPIYVTTTEDIVADDQQCSLREAIEYVNLGMPKEGYKGCGGEDAESTIYLKPKTEYKLNSQIKIRKNLVIRTLIEQGANETRPEKYNASIKMLGKDRLFWIERYSETEKPKTDKPGPIHVFLQQLNLKGCNENLCQNQGGLIYNKEKLNIIVSQLQGGKAQQGGAIYNASEYDKDDKQASLEMLDVMFKANKAEQGAVIYSEMLQYIGARLVLRDNITTDARAANIEVKKPFSKEQLEDIGTNLGRGISNSTIFNNKGYVLRVIDGMSINNSTIILNDKGLIIDSPFKKAYVVNSILLNNGSQDCQVNNATDANNISNNLYGVGCAGTMGQVVPKDTVLLAGKDIDAECDISSQGLLCPFNSTSNDSAWGFFKPRLLNSYRFITDSPIVNRGPEHNSQLLSCAVDDQRGKPRPAEPQLCDRGAIELYVTPNASPQIGQNISYGQVAKMKLDEQLKDGELVSPDVCVRLFGQQPNGQTWQAGCLKIVQSNSTPNSKGTLTASQDGVFTYVPNGNWHGMDEFTSLVVTSTSRFTDSTNPYVSIPTRIVQEPNEGIENKKAGGGATGLWGLLGLVSVIALRHGRQKWGSKT</sequence>
<keyword evidence="1" id="KW-0732">Signal</keyword>
<evidence type="ECO:0000313" key="3">
    <source>
        <dbReference type="Proteomes" id="UP001243844"/>
    </source>
</evidence>
<dbReference type="NCBIfam" id="TIGR04212">
    <property type="entry name" value="GlyGly_RbtA"/>
    <property type="match status" value="1"/>
</dbReference>
<organism evidence="2 3">
    <name type="scientific">Acinetobacter rudis</name>
    <dbReference type="NCBI Taxonomy" id="632955"/>
    <lineage>
        <taxon>Bacteria</taxon>
        <taxon>Pseudomonadati</taxon>
        <taxon>Pseudomonadota</taxon>
        <taxon>Gammaproteobacteria</taxon>
        <taxon>Moraxellales</taxon>
        <taxon>Moraxellaceae</taxon>
        <taxon>Acinetobacter</taxon>
    </lineage>
</organism>
<dbReference type="NCBIfam" id="TIGR04214">
    <property type="entry name" value="CSLREA_Nterm"/>
    <property type="match status" value="1"/>
</dbReference>
<proteinExistence type="predicted"/>
<feature type="chain" id="PRO_5043566748" evidence="1">
    <location>
        <begin position="20"/>
        <end position="607"/>
    </location>
</feature>